<reference evidence="1 2" key="1">
    <citation type="submission" date="2018-08" db="EMBL/GenBank/DDBJ databases">
        <title>Mucilaginibacter sp. MYSH2.</title>
        <authorList>
            <person name="Seo T."/>
        </authorList>
    </citation>
    <scope>NUCLEOTIDE SEQUENCE [LARGE SCALE GENOMIC DNA]</scope>
    <source>
        <strain evidence="1 2">MYSH2</strain>
    </source>
</reference>
<sequence>MSTIFFNSKEDIRTRMLRNAMDFWGTTNVNDMDPMVKLLIEALSTEIFNVSNDVKNLENRVLNKISRILASDYLTSALPAHGVLKGQPIENHEMLRTNNHFFYRRPATKETTKQGQEESDVFFSPVGDVAVFNAGIRYTFSGRHLYEHQDASHKSLILNASQGYGAEVNTLWVGIECGPQLTNLTNVALFFEWADYTTSDDLYTLLSVVKGYLDDNELELSPGLKYHDEQDIKNRPVFHEQNIINLLTRDIKEYYNNRFITITDSKLGDITNQRKLYPVEFAGTFNASELARLKPCVWLKLTFPAAMSAAAIDELQLSLNCFPVVNRRLYEQKYRLKDTNNIIPVKPSGSELFLSVKDLFDDKNTYYSEIPYTQAEHNFEGSYSIRNGGAERFDSRSAQQLVEYLFELLRDEKAAFASYGSDFLSGMLKTLEQNLALIERKSRMTKDKAGAFNYLIVKPGNKATMLYLQYWTTLADAANNIRRGTKLQQFEMLKIRDESLRLMTSTTGGRNSLGATERIQAYKYGLTTKDRIVTQADLVSFCYYELGNKITDVKIGKGVVVSQNPKEGFQKTVDIYLKPVDNLRLSAEEWDMLLELLKSKLVSRSVLNSHYRLFLN</sequence>
<gene>
    <name evidence="1" type="ORF">D0C36_12570</name>
</gene>
<dbReference type="Proteomes" id="UP000264217">
    <property type="component" value="Unassembled WGS sequence"/>
</dbReference>
<keyword evidence="2" id="KW-1185">Reference proteome</keyword>
<name>A0A372NSQ4_9SPHI</name>
<protein>
    <submittedName>
        <fullName evidence="1">Uncharacterized protein</fullName>
    </submittedName>
</protein>
<evidence type="ECO:0000313" key="1">
    <source>
        <dbReference type="EMBL" id="RFZ92268.1"/>
    </source>
</evidence>
<accession>A0A372NSQ4</accession>
<organism evidence="1 2">
    <name type="scientific">Mucilaginibacter conchicola</name>
    <dbReference type="NCBI Taxonomy" id="2303333"/>
    <lineage>
        <taxon>Bacteria</taxon>
        <taxon>Pseudomonadati</taxon>
        <taxon>Bacteroidota</taxon>
        <taxon>Sphingobacteriia</taxon>
        <taxon>Sphingobacteriales</taxon>
        <taxon>Sphingobacteriaceae</taxon>
        <taxon>Mucilaginibacter</taxon>
    </lineage>
</organism>
<dbReference type="RefSeq" id="WP_117391979.1">
    <property type="nucleotide sequence ID" value="NZ_QWDC01000002.1"/>
</dbReference>
<evidence type="ECO:0000313" key="2">
    <source>
        <dbReference type="Proteomes" id="UP000264217"/>
    </source>
</evidence>
<comment type="caution">
    <text evidence="1">The sequence shown here is derived from an EMBL/GenBank/DDBJ whole genome shotgun (WGS) entry which is preliminary data.</text>
</comment>
<proteinExistence type="predicted"/>
<dbReference type="AlphaFoldDB" id="A0A372NSQ4"/>
<dbReference type="EMBL" id="QWDC01000002">
    <property type="protein sequence ID" value="RFZ92268.1"/>
    <property type="molecule type" value="Genomic_DNA"/>
</dbReference>
<dbReference type="OrthoDB" id="1090083at2"/>